<dbReference type="InParanoid" id="A0A1X7U7S0"/>
<proteinExistence type="predicted"/>
<accession>A0A1X7U7S0</accession>
<reference evidence="1" key="1">
    <citation type="submission" date="2017-05" db="UniProtKB">
        <authorList>
            <consortium name="EnsemblMetazoa"/>
        </authorList>
    </citation>
    <scope>IDENTIFICATION</scope>
</reference>
<organism evidence="1">
    <name type="scientific">Amphimedon queenslandica</name>
    <name type="common">Sponge</name>
    <dbReference type="NCBI Taxonomy" id="400682"/>
    <lineage>
        <taxon>Eukaryota</taxon>
        <taxon>Metazoa</taxon>
        <taxon>Porifera</taxon>
        <taxon>Demospongiae</taxon>
        <taxon>Heteroscleromorpha</taxon>
        <taxon>Haplosclerida</taxon>
        <taxon>Niphatidae</taxon>
        <taxon>Amphimedon</taxon>
    </lineage>
</organism>
<sequence>MSKVKDGAMDTKAEVEDYLESLLVTLRHTDVRDLSASLLQDVCSNVCREPSLQPLSGESLHLRSASTDDGARLDIAVDGFWGNRYQRAFFDVRVFCPLSSYYQSKSLKQCYRDNESLKKRKYEQRIRDVEHGCFSPLVFSTLGDLALYQLCLLSA</sequence>
<protein>
    <submittedName>
        <fullName evidence="1">Uncharacterized protein</fullName>
    </submittedName>
</protein>
<name>A0A1X7U7S0_AMPQE</name>
<evidence type="ECO:0000313" key="1">
    <source>
        <dbReference type="EnsemblMetazoa" id="Aqu2.1.23544_001"/>
    </source>
</evidence>
<dbReference type="AlphaFoldDB" id="A0A1X7U7S0"/>
<dbReference type="EnsemblMetazoa" id="Aqu2.1.23544_001">
    <property type="protein sequence ID" value="Aqu2.1.23544_001"/>
    <property type="gene ID" value="Aqu2.1.23544"/>
</dbReference>